<name>A0ABP9PI11_9PSEU</name>
<keyword evidence="3" id="KW-1185">Reference proteome</keyword>
<feature type="domain" description="Aminoglycoside phosphotransferase" evidence="1">
    <location>
        <begin position="134"/>
        <end position="330"/>
    </location>
</feature>
<dbReference type="EMBL" id="BAABJP010000001">
    <property type="protein sequence ID" value="GAA5146476.1"/>
    <property type="molecule type" value="Genomic_DNA"/>
</dbReference>
<sequence>MVEALAKKAQAAGAIARVAGHVLVEKARNSRPTSLDEVPRSVDALTPEWLTAALCRDVPGARVLGATAVSGSDGSTSRRGLRIEYNAAGTAAGLPTSVYTKSTPRLLSRLITVPASALVGEKLFYDAVRPGLDIEAPVGYHMALHPAAGRSMFLMEDVATSKGVTFGDPTKHVLDRKNAESMVELLGTLHGAMYESPRLGGELRTIKPVLRWQVDLNHMINFPGRSLVGFDRAVDVIPSACRRRRAEVWPAVMRSLEMHQRAPRTLLHQDVHARNWYIRPDGVMGLYDWQCMAQGIWALDVAYALSAGLTVGDRRAWERELLERYLEHLAEAGGPKLTFDEAWRTYRQQAFHGFAFWLYTIGYGKLQPQMQPDDVCLKILERQANMIVDLDCFEALDE</sequence>
<accession>A0ABP9PI11</accession>
<dbReference type="SUPFAM" id="SSF56112">
    <property type="entry name" value="Protein kinase-like (PK-like)"/>
    <property type="match status" value="1"/>
</dbReference>
<dbReference type="RefSeq" id="WP_185058838.1">
    <property type="nucleotide sequence ID" value="NZ_BAABJP010000001.1"/>
</dbReference>
<reference evidence="3" key="1">
    <citation type="journal article" date="2019" name="Int. J. Syst. Evol. Microbiol.">
        <title>The Global Catalogue of Microorganisms (GCM) 10K type strain sequencing project: providing services to taxonomists for standard genome sequencing and annotation.</title>
        <authorList>
            <consortium name="The Broad Institute Genomics Platform"/>
            <consortium name="The Broad Institute Genome Sequencing Center for Infectious Disease"/>
            <person name="Wu L."/>
            <person name="Ma J."/>
        </authorList>
    </citation>
    <scope>NUCLEOTIDE SEQUENCE [LARGE SCALE GENOMIC DNA]</scope>
    <source>
        <strain evidence="3">JCM 18303</strain>
    </source>
</reference>
<dbReference type="InterPro" id="IPR002575">
    <property type="entry name" value="Aminoglycoside_PTrfase"/>
</dbReference>
<protein>
    <submittedName>
        <fullName evidence="2">Phosphotransferase</fullName>
    </submittedName>
</protein>
<evidence type="ECO:0000313" key="2">
    <source>
        <dbReference type="EMBL" id="GAA5146476.1"/>
    </source>
</evidence>
<dbReference type="Proteomes" id="UP001428817">
    <property type="component" value="Unassembled WGS sequence"/>
</dbReference>
<proteinExistence type="predicted"/>
<gene>
    <name evidence="2" type="ORF">GCM10023321_06020</name>
</gene>
<dbReference type="Pfam" id="PF01636">
    <property type="entry name" value="APH"/>
    <property type="match status" value="1"/>
</dbReference>
<evidence type="ECO:0000313" key="3">
    <source>
        <dbReference type="Proteomes" id="UP001428817"/>
    </source>
</evidence>
<dbReference type="InterPro" id="IPR011009">
    <property type="entry name" value="Kinase-like_dom_sf"/>
</dbReference>
<dbReference type="PANTHER" id="PTHR23020">
    <property type="entry name" value="UNCHARACTERIZED NUCLEAR HORMONE RECEPTOR-RELATED"/>
    <property type="match status" value="1"/>
</dbReference>
<dbReference type="Gene3D" id="3.90.1200.10">
    <property type="match status" value="1"/>
</dbReference>
<organism evidence="2 3">
    <name type="scientific">Pseudonocardia eucalypti</name>
    <dbReference type="NCBI Taxonomy" id="648755"/>
    <lineage>
        <taxon>Bacteria</taxon>
        <taxon>Bacillati</taxon>
        <taxon>Actinomycetota</taxon>
        <taxon>Actinomycetes</taxon>
        <taxon>Pseudonocardiales</taxon>
        <taxon>Pseudonocardiaceae</taxon>
        <taxon>Pseudonocardia</taxon>
    </lineage>
</organism>
<dbReference type="InterPro" id="IPR052961">
    <property type="entry name" value="Oxido-Kinase-like_Enzymes"/>
</dbReference>
<comment type="caution">
    <text evidence="2">The sequence shown here is derived from an EMBL/GenBank/DDBJ whole genome shotgun (WGS) entry which is preliminary data.</text>
</comment>
<evidence type="ECO:0000259" key="1">
    <source>
        <dbReference type="Pfam" id="PF01636"/>
    </source>
</evidence>
<dbReference type="PANTHER" id="PTHR23020:SF41">
    <property type="entry name" value="AMINOGLYCOSIDE PHOSPHOTRANSFERASE DOMAIN-CONTAINING PROTEIN"/>
    <property type="match status" value="1"/>
</dbReference>